<protein>
    <recommendedName>
        <fullName evidence="5">Ribonuclease P/MRP protein subunit POP5</fullName>
        <ecNumber evidence="5">3.1.26.5</ecNumber>
    </recommendedName>
</protein>
<keyword evidence="4" id="KW-0539">Nucleus</keyword>
<dbReference type="GO" id="GO:0004526">
    <property type="term" value="F:ribonuclease P activity"/>
    <property type="evidence" value="ECO:0007669"/>
    <property type="project" value="UniProtKB-EC"/>
</dbReference>
<sequence>MRFKNRYLCFQLTAEQRHRRDSNVAGGLVVAEHVTAAAVAQAVRIAVAEEFGDFGTGLSMATHAITCCYRNVYFAQNSQVKYFSPLTGVGILRVPRDLAREVWAAIVLLSELHSMNLNCRISVFHIAGTIKHAQISTIRHDKCILITMRSRLRLDDSKLELLIKKSASAINAVES</sequence>
<organism evidence="6 7">
    <name type="scientific">Physocladia obscura</name>
    <dbReference type="NCBI Taxonomy" id="109957"/>
    <lineage>
        <taxon>Eukaryota</taxon>
        <taxon>Fungi</taxon>
        <taxon>Fungi incertae sedis</taxon>
        <taxon>Chytridiomycota</taxon>
        <taxon>Chytridiomycota incertae sedis</taxon>
        <taxon>Chytridiomycetes</taxon>
        <taxon>Chytridiales</taxon>
        <taxon>Chytriomycetaceae</taxon>
        <taxon>Physocladia</taxon>
    </lineage>
</organism>
<dbReference type="Gene3D" id="3.30.70.3250">
    <property type="entry name" value="Ribonuclease P, Pop5 subunit"/>
    <property type="match status" value="1"/>
</dbReference>
<evidence type="ECO:0000313" key="7">
    <source>
        <dbReference type="Proteomes" id="UP001211907"/>
    </source>
</evidence>
<name>A0AAD5T7C3_9FUNG</name>
<gene>
    <name evidence="6" type="ORF">HK100_003887</name>
</gene>
<dbReference type="InterPro" id="IPR038085">
    <property type="entry name" value="Rnp2-like_sf"/>
</dbReference>
<evidence type="ECO:0000313" key="6">
    <source>
        <dbReference type="EMBL" id="KAJ3134087.1"/>
    </source>
</evidence>
<comment type="caution">
    <text evidence="6">The sequence shown here is derived from an EMBL/GenBank/DDBJ whole genome shotgun (WGS) entry which is preliminary data.</text>
</comment>
<dbReference type="GO" id="GO:0005730">
    <property type="term" value="C:nucleolus"/>
    <property type="evidence" value="ECO:0007669"/>
    <property type="project" value="TreeGrafter"/>
</dbReference>
<dbReference type="PANTHER" id="PTHR15441">
    <property type="entry name" value="RIBONUCLEASE P PROTEIN SUBUNIT P14"/>
    <property type="match status" value="1"/>
</dbReference>
<dbReference type="PANTHER" id="PTHR15441:SF2">
    <property type="entry name" value="RIBONUCLEASE P_MRP PROTEIN SUBUNIT POP5"/>
    <property type="match status" value="1"/>
</dbReference>
<evidence type="ECO:0000256" key="5">
    <source>
        <dbReference type="PIRNR" id="PIRNR023803"/>
    </source>
</evidence>
<dbReference type="InterPro" id="IPR002759">
    <property type="entry name" value="Pop5/Rpp14/Rnp2-like"/>
</dbReference>
<dbReference type="GO" id="GO:0030681">
    <property type="term" value="C:multimeric ribonuclease P complex"/>
    <property type="evidence" value="ECO:0007669"/>
    <property type="project" value="TreeGrafter"/>
</dbReference>
<dbReference type="Pfam" id="PF01900">
    <property type="entry name" value="RNase_P_Rpp14"/>
    <property type="match status" value="1"/>
</dbReference>
<dbReference type="EMBL" id="JADGJH010000200">
    <property type="protein sequence ID" value="KAJ3134087.1"/>
    <property type="molecule type" value="Genomic_DNA"/>
</dbReference>
<dbReference type="AlphaFoldDB" id="A0AAD5T7C3"/>
<dbReference type="PIRSF" id="PIRSF023803">
    <property type="entry name" value="Ribonuclease_P_prd"/>
    <property type="match status" value="1"/>
</dbReference>
<evidence type="ECO:0000256" key="2">
    <source>
        <dbReference type="ARBA" id="ARBA00010800"/>
    </source>
</evidence>
<proteinExistence type="inferred from homology"/>
<dbReference type="GO" id="GO:0033204">
    <property type="term" value="F:ribonuclease P RNA binding"/>
    <property type="evidence" value="ECO:0007669"/>
    <property type="project" value="InterPro"/>
</dbReference>
<dbReference type="EC" id="3.1.26.5" evidence="5"/>
<keyword evidence="3 5" id="KW-0819">tRNA processing</keyword>
<dbReference type="SUPFAM" id="SSF160350">
    <property type="entry name" value="Rnp2-like"/>
    <property type="match status" value="1"/>
</dbReference>
<keyword evidence="7" id="KW-1185">Reference proteome</keyword>
<dbReference type="InterPro" id="IPR016819">
    <property type="entry name" value="RNase_P/MRP_POP5"/>
</dbReference>
<dbReference type="Proteomes" id="UP001211907">
    <property type="component" value="Unassembled WGS sequence"/>
</dbReference>
<comment type="catalytic activity">
    <reaction evidence="5">
        <text>Endonucleolytic cleavage of RNA, removing 5'-extranucleotides from tRNA precursor.</text>
        <dbReference type="EC" id="3.1.26.5"/>
    </reaction>
</comment>
<reference evidence="6" key="1">
    <citation type="submission" date="2020-05" db="EMBL/GenBank/DDBJ databases">
        <title>Phylogenomic resolution of chytrid fungi.</title>
        <authorList>
            <person name="Stajich J.E."/>
            <person name="Amses K."/>
            <person name="Simmons R."/>
            <person name="Seto K."/>
            <person name="Myers J."/>
            <person name="Bonds A."/>
            <person name="Quandt C.A."/>
            <person name="Barry K."/>
            <person name="Liu P."/>
            <person name="Grigoriev I."/>
            <person name="Longcore J.E."/>
            <person name="James T.Y."/>
        </authorList>
    </citation>
    <scope>NUCLEOTIDE SEQUENCE</scope>
    <source>
        <strain evidence="6">JEL0513</strain>
    </source>
</reference>
<comment type="similarity">
    <text evidence="2 5">Belongs to the eukaryotic/archaeal RNase P protein component 2 family.</text>
</comment>
<evidence type="ECO:0000256" key="3">
    <source>
        <dbReference type="ARBA" id="ARBA00022694"/>
    </source>
</evidence>
<accession>A0AAD5T7C3</accession>
<evidence type="ECO:0000256" key="4">
    <source>
        <dbReference type="ARBA" id="ARBA00023242"/>
    </source>
</evidence>
<comment type="function">
    <text evidence="5">Component of ribonuclease P, a protein complex that generates mature tRNA molecules by cleaving their 5'-ends.</text>
</comment>
<evidence type="ECO:0000256" key="1">
    <source>
        <dbReference type="ARBA" id="ARBA00004123"/>
    </source>
</evidence>
<comment type="subcellular location">
    <subcellularLocation>
        <location evidence="1">Nucleus</location>
    </subcellularLocation>
</comment>
<dbReference type="GO" id="GO:0001682">
    <property type="term" value="P:tRNA 5'-leader removal"/>
    <property type="evidence" value="ECO:0007669"/>
    <property type="project" value="InterPro"/>
</dbReference>
<dbReference type="GO" id="GO:0000172">
    <property type="term" value="C:ribonuclease MRP complex"/>
    <property type="evidence" value="ECO:0007669"/>
    <property type="project" value="TreeGrafter"/>
</dbReference>